<reference evidence="3 4" key="1">
    <citation type="submission" date="2017-02" db="EMBL/GenBank/DDBJ databases">
        <authorList>
            <person name="Peterson S.W."/>
        </authorList>
    </citation>
    <scope>NUCLEOTIDE SEQUENCE [LARGE SCALE GENOMIC DNA]</scope>
    <source>
        <strain evidence="3 4">LMG 22410</strain>
    </source>
</reference>
<proteinExistence type="predicted"/>
<feature type="transmembrane region" description="Helical" evidence="2">
    <location>
        <begin position="515"/>
        <end position="535"/>
    </location>
</feature>
<feature type="compositionally biased region" description="Basic and acidic residues" evidence="1">
    <location>
        <begin position="566"/>
        <end position="577"/>
    </location>
</feature>
<keyword evidence="2" id="KW-0472">Membrane</keyword>
<feature type="region of interest" description="Disordered" evidence="1">
    <location>
        <begin position="556"/>
        <end position="605"/>
    </location>
</feature>
<evidence type="ECO:0000256" key="2">
    <source>
        <dbReference type="SAM" id="Phobius"/>
    </source>
</evidence>
<sequence>MRDEAMSDSREHRNNRRPGWLSKLLRLFTVTGLAFVLTACGAEISTVLTVETDGSGSREILLVLDESDLENVKGGSAALEASIVERVPDDLDYSGISQNAEGGLEATFVLEFSSTEEYVEKIDALLGLSDDSIATPKLEVIDSKLVNGVIIEEEFTSYDLLAWLFDGLVEDGVIDGSQGASNLYSLGTTVVEFDGTTHESWADINENITVNNGFSQVKMATQIIDLDNVERQIMFVSGSGPEELYQSYFDEVLVDGLDVVHEGNRWSVEVSGTPEEITNLTNTVLSTDDAYFSVESGPSERGPAVVQVTVANEATCDKICGSDVMQLFDEVTAPSSFSPGSAEVWLQPGTSTAFEYAPAFESIDQKVQIDANGSVNAKTEFTVAASDAALVGDGFEMLLSPGEAAGSLQAREDGDSVVYTVEIAGDNADDFQGSYQSWTDGGEFNLSTTQPSLFESATHVWFNPSLAPLVAQHGVTGQVVTEVGVPFPQSVQNGSAISHNGEPVTLYASGMSQTGIVLTVIIGLIVIGAVTLVIIRPTWLRNLVVSTTGGTAARVKPVAVPNPLGHDIRQPDRRVGGEPRTSSTEAEPIQQHPSQESSGGSGRIQ</sequence>
<keyword evidence="4" id="KW-1185">Reference proteome</keyword>
<protein>
    <submittedName>
        <fullName evidence="3">Weak similarity to adhesions</fullName>
    </submittedName>
</protein>
<name>A0A1R4FEC3_9MICO</name>
<organism evidence="3 4">
    <name type="scientific">Agrococcus casei LMG 22410</name>
    <dbReference type="NCBI Taxonomy" id="1255656"/>
    <lineage>
        <taxon>Bacteria</taxon>
        <taxon>Bacillati</taxon>
        <taxon>Actinomycetota</taxon>
        <taxon>Actinomycetes</taxon>
        <taxon>Micrococcales</taxon>
        <taxon>Microbacteriaceae</taxon>
        <taxon>Agrococcus</taxon>
    </lineage>
</organism>
<dbReference type="AlphaFoldDB" id="A0A1R4FEC3"/>
<evidence type="ECO:0000313" key="4">
    <source>
        <dbReference type="Proteomes" id="UP000195787"/>
    </source>
</evidence>
<keyword evidence="2" id="KW-0812">Transmembrane</keyword>
<evidence type="ECO:0000256" key="1">
    <source>
        <dbReference type="SAM" id="MobiDB-lite"/>
    </source>
</evidence>
<feature type="compositionally biased region" description="Polar residues" evidence="1">
    <location>
        <begin position="580"/>
        <end position="598"/>
    </location>
</feature>
<evidence type="ECO:0000313" key="3">
    <source>
        <dbReference type="EMBL" id="SJM54161.1"/>
    </source>
</evidence>
<dbReference type="Proteomes" id="UP000195787">
    <property type="component" value="Unassembled WGS sequence"/>
</dbReference>
<dbReference type="EMBL" id="FUHU01000020">
    <property type="protein sequence ID" value="SJM54161.1"/>
    <property type="molecule type" value="Genomic_DNA"/>
</dbReference>
<accession>A0A1R4FEC3</accession>
<gene>
    <name evidence="3" type="ORF">CZ674_04140</name>
</gene>
<keyword evidence="2" id="KW-1133">Transmembrane helix</keyword>